<keyword evidence="8" id="KW-1185">Reference proteome</keyword>
<proteinExistence type="inferred from homology"/>
<comment type="similarity">
    <text evidence="2">Belongs to the CbiQ family.</text>
</comment>
<keyword evidence="4 6" id="KW-1133">Transmembrane helix</keyword>
<comment type="caution">
    <text evidence="7">The sequence shown here is derived from an EMBL/GenBank/DDBJ whole genome shotgun (WGS) entry which is preliminary data.</text>
</comment>
<name>A0A506UGW1_9HYPH</name>
<dbReference type="PANTHER" id="PTHR33514">
    <property type="entry name" value="PROTEIN ABCI12, CHLOROPLASTIC"/>
    <property type="match status" value="1"/>
</dbReference>
<keyword evidence="3 6" id="KW-0812">Transmembrane</keyword>
<evidence type="ECO:0000256" key="2">
    <source>
        <dbReference type="ARBA" id="ARBA00008564"/>
    </source>
</evidence>
<accession>A0A506UGW1</accession>
<reference evidence="7 8" key="1">
    <citation type="submission" date="2019-06" db="EMBL/GenBank/DDBJ databases">
        <authorList>
            <person name="Li M."/>
        </authorList>
    </citation>
    <scope>NUCLEOTIDE SEQUENCE [LARGE SCALE GENOMIC DNA]</scope>
    <source>
        <strain evidence="7 8">BGMRC2036</strain>
    </source>
</reference>
<dbReference type="EMBL" id="VHLG01000003">
    <property type="protein sequence ID" value="TPW31477.1"/>
    <property type="molecule type" value="Genomic_DNA"/>
</dbReference>
<feature type="transmembrane region" description="Helical" evidence="6">
    <location>
        <begin position="95"/>
        <end position="118"/>
    </location>
</feature>
<feature type="transmembrane region" description="Helical" evidence="6">
    <location>
        <begin position="38"/>
        <end position="58"/>
    </location>
</feature>
<dbReference type="OrthoDB" id="5868344at2"/>
<feature type="transmembrane region" description="Helical" evidence="6">
    <location>
        <begin position="12"/>
        <end position="32"/>
    </location>
</feature>
<evidence type="ECO:0000256" key="5">
    <source>
        <dbReference type="ARBA" id="ARBA00023136"/>
    </source>
</evidence>
<dbReference type="CDD" id="cd16914">
    <property type="entry name" value="EcfT"/>
    <property type="match status" value="1"/>
</dbReference>
<evidence type="ECO:0000313" key="7">
    <source>
        <dbReference type="EMBL" id="TPW31477.1"/>
    </source>
</evidence>
<dbReference type="GO" id="GO:0005886">
    <property type="term" value="C:plasma membrane"/>
    <property type="evidence" value="ECO:0007669"/>
    <property type="project" value="TreeGrafter"/>
</dbReference>
<protein>
    <submittedName>
        <fullName evidence="7">Energy-coupling factor transporter transmembrane protein EcfT</fullName>
    </submittedName>
</protein>
<keyword evidence="5 6" id="KW-0472">Membrane</keyword>
<evidence type="ECO:0000256" key="1">
    <source>
        <dbReference type="ARBA" id="ARBA00004141"/>
    </source>
</evidence>
<evidence type="ECO:0000256" key="6">
    <source>
        <dbReference type="SAM" id="Phobius"/>
    </source>
</evidence>
<dbReference type="RefSeq" id="WP_141148247.1">
    <property type="nucleotide sequence ID" value="NZ_VHLG01000003.1"/>
</dbReference>
<feature type="transmembrane region" description="Helical" evidence="6">
    <location>
        <begin position="65"/>
        <end position="83"/>
    </location>
</feature>
<organism evidence="7 8">
    <name type="scientific">Martelella alba</name>
    <dbReference type="NCBI Taxonomy" id="2590451"/>
    <lineage>
        <taxon>Bacteria</taxon>
        <taxon>Pseudomonadati</taxon>
        <taxon>Pseudomonadota</taxon>
        <taxon>Alphaproteobacteria</taxon>
        <taxon>Hyphomicrobiales</taxon>
        <taxon>Aurantimonadaceae</taxon>
        <taxon>Martelella</taxon>
    </lineage>
</organism>
<dbReference type="Pfam" id="PF02361">
    <property type="entry name" value="CbiQ"/>
    <property type="match status" value="1"/>
</dbReference>
<sequence>MQTLFVDGNTIVHRLSSGVKIAGLVVFSVALFASTNPFALGAFLLFALASYAILPLGLWASIARLLPILGAILLVGIVNLIFSGPVPTAIVVARLTALMLFGATVTATTTIADFIDVITRWAQPLERMGLVNAADIGLSVGLVIRFVPEILTRYGAIRDAHRARGLAPKIGSVIIPLLILTLKDADQVAAAIDARGIRGPQKRRKTE</sequence>
<evidence type="ECO:0000313" key="8">
    <source>
        <dbReference type="Proteomes" id="UP000318801"/>
    </source>
</evidence>
<evidence type="ECO:0000256" key="4">
    <source>
        <dbReference type="ARBA" id="ARBA00022989"/>
    </source>
</evidence>
<comment type="subcellular location">
    <subcellularLocation>
        <location evidence="1">Membrane</location>
        <topology evidence="1">Multi-pass membrane protein</topology>
    </subcellularLocation>
</comment>
<evidence type="ECO:0000256" key="3">
    <source>
        <dbReference type="ARBA" id="ARBA00022692"/>
    </source>
</evidence>
<dbReference type="InterPro" id="IPR003339">
    <property type="entry name" value="ABC/ECF_trnsptr_transmembrane"/>
</dbReference>
<dbReference type="PANTHER" id="PTHR33514:SF13">
    <property type="entry name" value="PROTEIN ABCI12, CHLOROPLASTIC"/>
    <property type="match status" value="1"/>
</dbReference>
<dbReference type="Proteomes" id="UP000318801">
    <property type="component" value="Unassembled WGS sequence"/>
</dbReference>
<dbReference type="AlphaFoldDB" id="A0A506UGW1"/>
<gene>
    <name evidence="7" type="ORF">FJU08_06885</name>
</gene>